<evidence type="ECO:0000256" key="2">
    <source>
        <dbReference type="SAM" id="Phobius"/>
    </source>
</evidence>
<accession>A0ABY9RLE4</accession>
<keyword evidence="4" id="KW-1185">Reference proteome</keyword>
<feature type="region of interest" description="Disordered" evidence="1">
    <location>
        <begin position="137"/>
        <end position="161"/>
    </location>
</feature>
<dbReference type="Pfam" id="PF08695">
    <property type="entry name" value="Coa1"/>
    <property type="match status" value="1"/>
</dbReference>
<dbReference type="InterPro" id="IPR014807">
    <property type="entry name" value="Coa1"/>
</dbReference>
<feature type="compositionally biased region" description="Low complexity" evidence="1">
    <location>
        <begin position="148"/>
        <end position="161"/>
    </location>
</feature>
<proteinExistence type="predicted"/>
<dbReference type="PANTHER" id="PTHR47148:SF1">
    <property type="entry name" value="CYTOCHROME C OXIDASE ASSEMBLY FACTOR 1 HOMOLOG"/>
    <property type="match status" value="1"/>
</dbReference>
<gene>
    <name evidence="3" type="ORF">RF679_07085</name>
</gene>
<keyword evidence="2" id="KW-0472">Membrane</keyword>
<keyword evidence="2" id="KW-0812">Transmembrane</keyword>
<protein>
    <submittedName>
        <fullName evidence="3">Cytochrome c oxidase assembly factor Coa1 family protein</fullName>
    </submittedName>
</protein>
<evidence type="ECO:0000313" key="3">
    <source>
        <dbReference type="EMBL" id="WMW82043.1"/>
    </source>
</evidence>
<dbReference type="RefSeq" id="WP_309483520.1">
    <property type="nucleotide sequence ID" value="NZ_CP133720.1"/>
</dbReference>
<name>A0ABY9RLE4_9BURK</name>
<keyword evidence="2" id="KW-1133">Transmembrane helix</keyword>
<dbReference type="PANTHER" id="PTHR47148">
    <property type="entry name" value="CYTOCHROME C OXIDASE ASSEMBLY FACTOR 1 HOMOLOG"/>
    <property type="match status" value="1"/>
</dbReference>
<sequence>MTQASKPNWWSRNWKWFVPVGCLGTLVLFGGFIGALWFGITGIMKGSESYQMAVTVAKNNPKVIEVLGPPIREGSVVSGSINEAGPGGHAELQIPLVNTKGKGELYLVANKVMDKWAIQDLVLEVESTKERIKLVEATASQPNHSMHSDGAASGTAGDAGR</sequence>
<feature type="transmembrane region" description="Helical" evidence="2">
    <location>
        <begin position="16"/>
        <end position="40"/>
    </location>
</feature>
<dbReference type="EMBL" id="CP133720">
    <property type="protein sequence ID" value="WMW82043.1"/>
    <property type="molecule type" value="Genomic_DNA"/>
</dbReference>
<evidence type="ECO:0000256" key="1">
    <source>
        <dbReference type="SAM" id="MobiDB-lite"/>
    </source>
</evidence>
<organism evidence="3 4">
    <name type="scientific">Undibacterium cyanobacteriorum</name>
    <dbReference type="NCBI Taxonomy" id="3073561"/>
    <lineage>
        <taxon>Bacteria</taxon>
        <taxon>Pseudomonadati</taxon>
        <taxon>Pseudomonadota</taxon>
        <taxon>Betaproteobacteria</taxon>
        <taxon>Burkholderiales</taxon>
        <taxon>Oxalobacteraceae</taxon>
        <taxon>Undibacterium</taxon>
    </lineage>
</organism>
<reference evidence="3" key="1">
    <citation type="submission" date="2023-09" db="EMBL/GenBank/DDBJ databases">
        <title>Undibacterium sp. 20NA77.5 isolated from freshwater.</title>
        <authorList>
            <person name="Le V."/>
            <person name="Ko S.-R."/>
            <person name="Ahn C.-Y."/>
            <person name="Oh H.-M."/>
        </authorList>
    </citation>
    <scope>NUCLEOTIDE SEQUENCE</scope>
    <source>
        <strain evidence="3">20NA77.5</strain>
    </source>
</reference>
<evidence type="ECO:0000313" key="4">
    <source>
        <dbReference type="Proteomes" id="UP001181355"/>
    </source>
</evidence>
<dbReference type="Proteomes" id="UP001181355">
    <property type="component" value="Chromosome"/>
</dbReference>